<accession>A0A517P9H1</accession>
<evidence type="ECO:0000256" key="1">
    <source>
        <dbReference type="ARBA" id="ARBA00022574"/>
    </source>
</evidence>
<keyword evidence="2" id="KW-0677">Repeat</keyword>
<gene>
    <name evidence="7" type="ORF">CA12_21240</name>
</gene>
<feature type="signal peptide" evidence="5">
    <location>
        <begin position="1"/>
        <end position="25"/>
    </location>
</feature>
<dbReference type="KEGG" id="acaf:CA12_21240"/>
<evidence type="ECO:0000259" key="6">
    <source>
        <dbReference type="Pfam" id="PF07635"/>
    </source>
</evidence>
<organism evidence="7 8">
    <name type="scientific">Alienimonas californiensis</name>
    <dbReference type="NCBI Taxonomy" id="2527989"/>
    <lineage>
        <taxon>Bacteria</taxon>
        <taxon>Pseudomonadati</taxon>
        <taxon>Planctomycetota</taxon>
        <taxon>Planctomycetia</taxon>
        <taxon>Planctomycetales</taxon>
        <taxon>Planctomycetaceae</taxon>
        <taxon>Alienimonas</taxon>
    </lineage>
</organism>
<dbReference type="Gene3D" id="2.130.10.10">
    <property type="entry name" value="YVTN repeat-like/Quinoprotein amine dehydrogenase"/>
    <property type="match status" value="2"/>
</dbReference>
<keyword evidence="8" id="KW-1185">Reference proteome</keyword>
<dbReference type="Pfam" id="PF00400">
    <property type="entry name" value="WD40"/>
    <property type="match status" value="4"/>
</dbReference>
<evidence type="ECO:0000313" key="7">
    <source>
        <dbReference type="EMBL" id="QDT16026.1"/>
    </source>
</evidence>
<evidence type="ECO:0000313" key="8">
    <source>
        <dbReference type="Proteomes" id="UP000318741"/>
    </source>
</evidence>
<dbReference type="PROSITE" id="PS50082">
    <property type="entry name" value="WD_REPEATS_2"/>
    <property type="match status" value="4"/>
</dbReference>
<keyword evidence="1 3" id="KW-0853">WD repeat</keyword>
<dbReference type="CDD" id="cd00200">
    <property type="entry name" value="WD40"/>
    <property type="match status" value="1"/>
</dbReference>
<dbReference type="Pfam" id="PF07635">
    <property type="entry name" value="PSCyt1"/>
    <property type="match status" value="1"/>
</dbReference>
<evidence type="ECO:0000256" key="4">
    <source>
        <dbReference type="SAM" id="MobiDB-lite"/>
    </source>
</evidence>
<name>A0A517P9H1_9PLAN</name>
<dbReference type="Proteomes" id="UP000318741">
    <property type="component" value="Chromosome"/>
</dbReference>
<evidence type="ECO:0000256" key="5">
    <source>
        <dbReference type="SAM" id="SignalP"/>
    </source>
</evidence>
<dbReference type="InterPro" id="IPR019775">
    <property type="entry name" value="WD40_repeat_CS"/>
</dbReference>
<keyword evidence="5" id="KW-0732">Signal</keyword>
<feature type="domain" description="Cytochrome C Planctomycete-type" evidence="6">
    <location>
        <begin position="47"/>
        <end position="104"/>
    </location>
</feature>
<dbReference type="PROSITE" id="PS50294">
    <property type="entry name" value="WD_REPEATS_REGION"/>
    <property type="match status" value="3"/>
</dbReference>
<dbReference type="Gene3D" id="2.60.120.380">
    <property type="match status" value="1"/>
</dbReference>
<evidence type="ECO:0000256" key="3">
    <source>
        <dbReference type="PROSITE-ProRule" id="PRU00221"/>
    </source>
</evidence>
<feature type="chain" id="PRO_5021859559" evidence="5">
    <location>
        <begin position="26"/>
        <end position="978"/>
    </location>
</feature>
<feature type="region of interest" description="Disordered" evidence="4">
    <location>
        <begin position="452"/>
        <end position="472"/>
    </location>
</feature>
<feature type="region of interest" description="Disordered" evidence="4">
    <location>
        <begin position="484"/>
        <end position="508"/>
    </location>
</feature>
<dbReference type="AlphaFoldDB" id="A0A517P9H1"/>
<dbReference type="InterPro" id="IPR001680">
    <property type="entry name" value="WD40_rpt"/>
</dbReference>
<dbReference type="EMBL" id="CP036265">
    <property type="protein sequence ID" value="QDT16026.1"/>
    <property type="molecule type" value="Genomic_DNA"/>
</dbReference>
<feature type="repeat" description="WD" evidence="3">
    <location>
        <begin position="280"/>
        <end position="321"/>
    </location>
</feature>
<dbReference type="PROSITE" id="PS00678">
    <property type="entry name" value="WD_REPEATS_1"/>
    <property type="match status" value="1"/>
</dbReference>
<feature type="repeat" description="WD" evidence="3">
    <location>
        <begin position="233"/>
        <end position="270"/>
    </location>
</feature>
<sequence precursor="true">MPAARFAAVALLVLVPAAWAPVACAAEGEAQGPDFDREIRPLLTKYCAGCHNAGESSGEFAVHDHSSLMRGGYEGAVIAPGDAAESRLFGLLDGSKGELMPPEDEPRPTAEEVVLLRAWINAGAVGGGDLPTLVVPEVKVTAETVREPVHALAVSPDGKTVAVGRYGRVELRDAGGEKPVRTLTGVPGHVHSLHWLEDEKVLAAAGEPGLGGAVVVWDTNEFSESGDAPAYVLRGHADAILAAALSPDRSSPEGRTLATGGYDKVVRLWDPATGLEKAVLAGHNGPVFGVAFHPTLPLLATASDDRTIKLWDAGSGELKDTLTEPAGAQLCVAFTPDGAHLLAAGGDRTLRAWELTGEGRQGTTKVRLSQFVHRGPVLSLSFTPTGQLVTAAEDATVKLWDRPADMKEGFSQVGPAIELPDWPAAVAVRAERAEGNAVRALVGLLDGTVRRVSFEPREPGDAPPAGDGEAGGAGEQIAVMQDAPGREAEPNDDPADATPMAPASVFGVIDEPGDEDLYRFAAAPGSEWVLECVAQTEGGKPGSAPTDPLLEILRPDGEPVMRVKLQATRASVINFRPIDSKRSNDTRLDFWEEMELNEYLYMNGEVVKFFQAPKGPDSGWVFYERPGNSHRLNYFGTSATAHALFEPVYTVAPHSPDADLPDNGLPVFEMNYANDDDPQRELGDAARIHFTAPAVGSSQASARGEYLVRVRDVRGEGGPDYAYKLTLREPAPGFTASVEPPANKGLTVPAGSGVKFDVRLDRHDGWDGPVKVTIDGLPDGFSTGGPLEIQSGHYEVAGALRVAADAETPTEEQWKAVSVTATGIVDGAERTQELGPLGPLTVGPPPKFTIRLEPDSGSRLDAAGNLVLRPGETITAQLVMDRRPGGSPKEGEEADAFGGEQKFDLFGMAHGVIVDNIGLSGVLIRKGETQRQIFLTAADWDPPSVRPVFARSTGEGGQCSNVVWVRVAKPGEAVAQAP</sequence>
<dbReference type="InterPro" id="IPR015943">
    <property type="entry name" value="WD40/YVTN_repeat-like_dom_sf"/>
</dbReference>
<dbReference type="InterPro" id="IPR036322">
    <property type="entry name" value="WD40_repeat_dom_sf"/>
</dbReference>
<feature type="repeat" description="WD" evidence="3">
    <location>
        <begin position="370"/>
        <end position="401"/>
    </location>
</feature>
<dbReference type="InterPro" id="IPR050349">
    <property type="entry name" value="WD_LIS1/nudF_dynein_reg"/>
</dbReference>
<protein>
    <submittedName>
        <fullName evidence="7">WD domain, G-beta repeat</fullName>
    </submittedName>
</protein>
<feature type="repeat" description="WD" evidence="3">
    <location>
        <begin position="332"/>
        <end position="355"/>
    </location>
</feature>
<dbReference type="SUPFAM" id="SSF50978">
    <property type="entry name" value="WD40 repeat-like"/>
    <property type="match status" value="1"/>
</dbReference>
<dbReference type="PRINTS" id="PR00320">
    <property type="entry name" value="GPROTEINBRPT"/>
</dbReference>
<dbReference type="OrthoDB" id="226265at2"/>
<dbReference type="PANTHER" id="PTHR44129">
    <property type="entry name" value="WD REPEAT-CONTAINING PROTEIN POP1"/>
    <property type="match status" value="1"/>
</dbReference>
<dbReference type="SMART" id="SM00320">
    <property type="entry name" value="WD40"/>
    <property type="match status" value="6"/>
</dbReference>
<dbReference type="InterPro" id="IPR020472">
    <property type="entry name" value="WD40_PAC1"/>
</dbReference>
<reference evidence="7 8" key="1">
    <citation type="submission" date="2019-02" db="EMBL/GenBank/DDBJ databases">
        <title>Deep-cultivation of Planctomycetes and their phenomic and genomic characterization uncovers novel biology.</title>
        <authorList>
            <person name="Wiegand S."/>
            <person name="Jogler M."/>
            <person name="Boedeker C."/>
            <person name="Pinto D."/>
            <person name="Vollmers J."/>
            <person name="Rivas-Marin E."/>
            <person name="Kohn T."/>
            <person name="Peeters S.H."/>
            <person name="Heuer A."/>
            <person name="Rast P."/>
            <person name="Oberbeckmann S."/>
            <person name="Bunk B."/>
            <person name="Jeske O."/>
            <person name="Meyerdierks A."/>
            <person name="Storesund J.E."/>
            <person name="Kallscheuer N."/>
            <person name="Luecker S."/>
            <person name="Lage O.M."/>
            <person name="Pohl T."/>
            <person name="Merkel B.J."/>
            <person name="Hornburger P."/>
            <person name="Mueller R.-W."/>
            <person name="Bruemmer F."/>
            <person name="Labrenz M."/>
            <person name="Spormann A.M."/>
            <person name="Op den Camp H."/>
            <person name="Overmann J."/>
            <person name="Amann R."/>
            <person name="Jetten M.S.M."/>
            <person name="Mascher T."/>
            <person name="Medema M.H."/>
            <person name="Devos D.P."/>
            <person name="Kaster A.-K."/>
            <person name="Ovreas L."/>
            <person name="Rohde M."/>
            <person name="Galperin M.Y."/>
            <person name="Jogler C."/>
        </authorList>
    </citation>
    <scope>NUCLEOTIDE SEQUENCE [LARGE SCALE GENOMIC DNA]</scope>
    <source>
        <strain evidence="7 8">CA12</strain>
    </source>
</reference>
<proteinExistence type="predicted"/>
<evidence type="ECO:0000256" key="2">
    <source>
        <dbReference type="ARBA" id="ARBA00022737"/>
    </source>
</evidence>
<dbReference type="RefSeq" id="WP_145358905.1">
    <property type="nucleotide sequence ID" value="NZ_CP036265.1"/>
</dbReference>
<dbReference type="InterPro" id="IPR011429">
    <property type="entry name" value="Cyt_c_Planctomycete-type"/>
</dbReference>